<feature type="coiled-coil region" evidence="1">
    <location>
        <begin position="522"/>
        <end position="814"/>
    </location>
</feature>
<feature type="compositionally biased region" description="Polar residues" evidence="2">
    <location>
        <begin position="436"/>
        <end position="445"/>
    </location>
</feature>
<evidence type="ECO:0000313" key="4">
    <source>
        <dbReference type="EMBL" id="CAD8164485.1"/>
    </source>
</evidence>
<feature type="coiled-coil region" evidence="1">
    <location>
        <begin position="854"/>
        <end position="1032"/>
    </location>
</feature>
<keyword evidence="5" id="KW-1185">Reference proteome</keyword>
<dbReference type="PANTHER" id="PTHR15565">
    <property type="entry name" value="AATF PROTEIN APOPTOSIS ANTAGONIZING TRANSCRIPTION FACTOR"/>
    <property type="match status" value="1"/>
</dbReference>
<evidence type="ECO:0000313" key="5">
    <source>
        <dbReference type="Proteomes" id="UP000689195"/>
    </source>
</evidence>
<dbReference type="OrthoDB" id="301310at2759"/>
<organism evidence="4 5">
    <name type="scientific">Paramecium pentaurelia</name>
    <dbReference type="NCBI Taxonomy" id="43138"/>
    <lineage>
        <taxon>Eukaryota</taxon>
        <taxon>Sar</taxon>
        <taxon>Alveolata</taxon>
        <taxon>Ciliophora</taxon>
        <taxon>Intramacronucleata</taxon>
        <taxon>Oligohymenophorea</taxon>
        <taxon>Peniculida</taxon>
        <taxon>Parameciidae</taxon>
        <taxon>Paramecium</taxon>
    </lineage>
</organism>
<dbReference type="EMBL" id="CAJJDO010000041">
    <property type="protein sequence ID" value="CAD8164485.1"/>
    <property type="molecule type" value="Genomic_DNA"/>
</dbReference>
<feature type="region of interest" description="Disordered" evidence="2">
    <location>
        <begin position="48"/>
        <end position="119"/>
    </location>
</feature>
<feature type="compositionally biased region" description="Basic residues" evidence="2">
    <location>
        <begin position="105"/>
        <end position="115"/>
    </location>
</feature>
<evidence type="ECO:0000256" key="1">
    <source>
        <dbReference type="SAM" id="Coils"/>
    </source>
</evidence>
<feature type="compositionally biased region" description="Acidic residues" evidence="2">
    <location>
        <begin position="18"/>
        <end position="29"/>
    </location>
</feature>
<feature type="compositionally biased region" description="Polar residues" evidence="2">
    <location>
        <begin position="61"/>
        <end position="70"/>
    </location>
</feature>
<dbReference type="Pfam" id="PF08164">
    <property type="entry name" value="TRAUB"/>
    <property type="match status" value="1"/>
</dbReference>
<feature type="region of interest" description="Disordered" evidence="2">
    <location>
        <begin position="1"/>
        <end position="29"/>
    </location>
</feature>
<dbReference type="PANTHER" id="PTHR15565:SF0">
    <property type="entry name" value="PROTEIN AATF"/>
    <property type="match status" value="1"/>
</dbReference>
<name>A0A8S1UJ36_9CILI</name>
<sequence>MSKIKQKKKAIIKHSIDPENDQEDQLSYDSIDDEQYLNLLQGHVPKSHKVDINLGQKYQGKKTNNQQQHSQSEDDLQNESINSDEIPEFIESEQEESNDQEQQRKIVKQKPKKKQNLSTFQKELQQIEKEDLEMIEKQKENKKELKEVPEQIKEQQQIWGNLVEIREQMQKTLDAAKRLPIQKDAFVTEIQKSKDSKLNDLNCQLLNNITNLFNLYSSLYQIDQINVNDDGYDLNTQKKINNNFEDSIKVVEDDIIRWSSKSALLSSINKDSKSQMGFLLLTPIGQSKKALQNIDKLRQKTQLKRQIFRILGEEGSDLNETNNKHIFDDTDFYLDLLKETIQFNNQNPSEEALKKETEQFILKRQAQRQEKENKVVDRKASKNRKIRFEPHQKIINFTSRIEPPIETISREEIIKNLFGLTSTIIEPQVQKKRNQFETNSQSQIPFQERSKLNSNRQLGTSNTLNGQNQKILDQNESVPQRSTQPNNYGNQQTSSQLSQYPQFNYPLMGQQTMKDQDQLEQIQKLTKENDTLKYQWRALEQENQKLKSDNIQLNSRDKSNMNEIQELQDQILILKNENKRLTNTIQEDQYLLIDLQKLRKQADFNRGLENQITDLEQQFANVSKQLQEQKRQNAFQESELQNQKEILEKYKTQVRDQTLGFEQQVQKNEQLLSDNRKMKMALDSINKDLKQEQEQNQMLNQKLTQISSGAKDQLSNLQKNLSNLNFQNEQLKNQITQLQQKEKELQISQNLNVQQENKIRQMNQQLSEQQRQIEQNNMIISNGKVEYTKLTTKCQQQDQEIWKLKEQINTLTQQNTLISNKCTQFERSMEDSLQKSQMLSSDLKGQLEKWKSYGNQLEQEVKKRETAILNLENDYMKTETQLKQALEIQTQLKNERNIQIGKLKEMHTDLLVYEKKCDTLERDIITLQTQIKGQQQNQERLEHEKQILNQEIKQLMEDLRRIQNQYDLKTRDFESLLQKHEQESNLRDRDIQNLRAQNSTLTERNIALEHELARERDKQLQLDSKIRTLENEIHNLNFQQTLKQQYSWNTEPQLSIGNQKPLFTELSQGYQSPQANYQGLNSPVYNQSGIQVQSNQKPTEVSNYGGEHLHGSLQNNLIVIHDFKYQILNRIQRKIQFRSPIYIFQEIFYIFFQMVINNPLNNLFIKKELNLNLPQKNSSTINWYKIQILVLSLLVKNLIDMIEPLFALFSQIRKMYPQIIKSPYLQNQWFTKESSLIQMLNQIAFIINELRQFKSEKGLISIIEKEINQNSRFLELQFIFLNAKLTDLIQSESMFKRIYKEFTYIQDNRIIIKKNKLDQSFLQILNDFLHKLEEQYRKLNELQFLGLQESMKSSRIKLKNKEIEIQNQFTSPEKRGVCEQLQLIFKKNFRKQIILRYKLN</sequence>
<reference evidence="4" key="1">
    <citation type="submission" date="2021-01" db="EMBL/GenBank/DDBJ databases">
        <authorList>
            <consortium name="Genoscope - CEA"/>
            <person name="William W."/>
        </authorList>
    </citation>
    <scope>NUCLEOTIDE SEQUENCE</scope>
</reference>
<gene>
    <name evidence="4" type="ORF">PPENT_87.1.T0410057</name>
</gene>
<accession>A0A8S1UJ36</accession>
<dbReference type="InterPro" id="IPR012617">
    <property type="entry name" value="AATF_C"/>
</dbReference>
<feature type="region of interest" description="Disordered" evidence="2">
    <location>
        <begin position="432"/>
        <end position="471"/>
    </location>
</feature>
<evidence type="ECO:0000256" key="2">
    <source>
        <dbReference type="SAM" id="MobiDB-lite"/>
    </source>
</evidence>
<feature type="compositionally biased region" description="Polar residues" evidence="2">
    <location>
        <begin position="452"/>
        <end position="471"/>
    </location>
</feature>
<feature type="compositionally biased region" description="Acidic residues" evidence="2">
    <location>
        <begin position="85"/>
        <end position="99"/>
    </location>
</feature>
<feature type="domain" description="Apoptosis-antagonizing transcription factor C-terminal" evidence="3">
    <location>
        <begin position="333"/>
        <end position="418"/>
    </location>
</feature>
<comment type="caution">
    <text evidence="4">The sequence shown here is derived from an EMBL/GenBank/DDBJ whole genome shotgun (WGS) entry which is preliminary data.</text>
</comment>
<evidence type="ECO:0000259" key="3">
    <source>
        <dbReference type="Pfam" id="PF08164"/>
    </source>
</evidence>
<proteinExistence type="predicted"/>
<dbReference type="GO" id="GO:0005730">
    <property type="term" value="C:nucleolus"/>
    <property type="evidence" value="ECO:0007669"/>
    <property type="project" value="TreeGrafter"/>
</dbReference>
<dbReference type="Proteomes" id="UP000689195">
    <property type="component" value="Unassembled WGS sequence"/>
</dbReference>
<protein>
    <recommendedName>
        <fullName evidence="3">Apoptosis-antagonizing transcription factor C-terminal domain-containing protein</fullName>
    </recommendedName>
</protein>
<feature type="compositionally biased region" description="Basic residues" evidence="2">
    <location>
        <begin position="1"/>
        <end position="12"/>
    </location>
</feature>
<keyword evidence="1" id="KW-0175">Coiled coil</keyword>
<dbReference type="InterPro" id="IPR039223">
    <property type="entry name" value="AATF/Bfr2"/>
</dbReference>